<feature type="chain" id="PRO_5019141453" evidence="1">
    <location>
        <begin position="27"/>
        <end position="86"/>
    </location>
</feature>
<accession>A0A420IZA9</accession>
<keyword evidence="1" id="KW-0732">Signal</keyword>
<reference evidence="2 3" key="1">
    <citation type="journal article" date="2018" name="BMC Genomics">
        <title>Comparative genome analyses reveal sequence features reflecting distinct modes of host-adaptation between dicot and monocot powdery mildew.</title>
        <authorList>
            <person name="Wu Y."/>
            <person name="Ma X."/>
            <person name="Pan Z."/>
            <person name="Kale S.D."/>
            <person name="Song Y."/>
            <person name="King H."/>
            <person name="Zhang Q."/>
            <person name="Presley C."/>
            <person name="Deng X."/>
            <person name="Wei C.I."/>
            <person name="Xiao S."/>
        </authorList>
    </citation>
    <scope>NUCLEOTIDE SEQUENCE [LARGE SCALE GENOMIC DNA]</scope>
    <source>
        <strain evidence="2">UMSG1</strain>
    </source>
</reference>
<sequence>MLSPRGILRFALVAFFSMPLIGETFGAPVRESTTAQTTHLESRGLKTKAALVAGTLVVISKHRKKNKKIKKLQKDVDKLKNAQNGN</sequence>
<evidence type="ECO:0000313" key="2">
    <source>
        <dbReference type="EMBL" id="RKF79889.1"/>
    </source>
</evidence>
<comment type="caution">
    <text evidence="2">The sequence shown here is derived from an EMBL/GenBank/DDBJ whole genome shotgun (WGS) entry which is preliminary data.</text>
</comment>
<dbReference type="AlphaFoldDB" id="A0A420IZA9"/>
<feature type="signal peptide" evidence="1">
    <location>
        <begin position="1"/>
        <end position="26"/>
    </location>
</feature>
<dbReference type="Proteomes" id="UP000285326">
    <property type="component" value="Unassembled WGS sequence"/>
</dbReference>
<evidence type="ECO:0000313" key="3">
    <source>
        <dbReference type="Proteomes" id="UP000285326"/>
    </source>
</evidence>
<proteinExistence type="predicted"/>
<organism evidence="2 3">
    <name type="scientific">Golovinomyces cichoracearum</name>
    <dbReference type="NCBI Taxonomy" id="62708"/>
    <lineage>
        <taxon>Eukaryota</taxon>
        <taxon>Fungi</taxon>
        <taxon>Dikarya</taxon>
        <taxon>Ascomycota</taxon>
        <taxon>Pezizomycotina</taxon>
        <taxon>Leotiomycetes</taxon>
        <taxon>Erysiphales</taxon>
        <taxon>Erysiphaceae</taxon>
        <taxon>Golovinomyces</taxon>
    </lineage>
</organism>
<name>A0A420IZA9_9PEZI</name>
<evidence type="ECO:0000256" key="1">
    <source>
        <dbReference type="SAM" id="SignalP"/>
    </source>
</evidence>
<protein>
    <submittedName>
        <fullName evidence="2">Uncharacterized protein</fullName>
    </submittedName>
</protein>
<gene>
    <name evidence="2" type="ORF">GcM1_05121</name>
</gene>
<dbReference type="EMBL" id="MCBS01019877">
    <property type="protein sequence ID" value="RKF79889.1"/>
    <property type="molecule type" value="Genomic_DNA"/>
</dbReference>